<accession>A0A8C4WVH0</accession>
<dbReference type="InterPro" id="IPR001680">
    <property type="entry name" value="WD40_rpt"/>
</dbReference>
<feature type="transmembrane region" description="Helical" evidence="4">
    <location>
        <begin position="324"/>
        <end position="341"/>
    </location>
</feature>
<evidence type="ECO:0000313" key="7">
    <source>
        <dbReference type="Proteomes" id="UP000694388"/>
    </source>
</evidence>
<organism evidence="6 7">
    <name type="scientific">Eptatretus burgeri</name>
    <name type="common">Inshore hagfish</name>
    <dbReference type="NCBI Taxonomy" id="7764"/>
    <lineage>
        <taxon>Eukaryota</taxon>
        <taxon>Metazoa</taxon>
        <taxon>Chordata</taxon>
        <taxon>Craniata</taxon>
        <taxon>Vertebrata</taxon>
        <taxon>Cyclostomata</taxon>
        <taxon>Myxini</taxon>
        <taxon>Myxiniformes</taxon>
        <taxon>Myxinidae</taxon>
        <taxon>Eptatretinae</taxon>
        <taxon>Eptatretus</taxon>
    </lineage>
</organism>
<evidence type="ECO:0000313" key="6">
    <source>
        <dbReference type="Ensembl" id="ENSEBUP00000013685.1"/>
    </source>
</evidence>
<evidence type="ECO:0000256" key="4">
    <source>
        <dbReference type="SAM" id="Phobius"/>
    </source>
</evidence>
<dbReference type="Pfam" id="PF00400">
    <property type="entry name" value="WD40"/>
    <property type="match status" value="1"/>
</dbReference>
<dbReference type="Gene3D" id="2.130.10.10">
    <property type="entry name" value="YVTN repeat-like/Quinoprotein amine dehydrogenase"/>
    <property type="match status" value="1"/>
</dbReference>
<keyword evidence="4" id="KW-0812">Transmembrane</keyword>
<keyword evidence="7" id="KW-1185">Reference proteome</keyword>
<dbReference type="InterPro" id="IPR024977">
    <property type="entry name" value="Apc4-like_WD40_dom"/>
</dbReference>
<dbReference type="GO" id="GO:0045022">
    <property type="term" value="P:early endosome to late endosome transport"/>
    <property type="evidence" value="ECO:0007669"/>
    <property type="project" value="InterPro"/>
</dbReference>
<reference evidence="6" key="2">
    <citation type="submission" date="2025-09" db="UniProtKB">
        <authorList>
            <consortium name="Ensembl"/>
        </authorList>
    </citation>
    <scope>IDENTIFICATION</scope>
</reference>
<sequence length="508" mass="56661">MAHGVERADELVRQYLLFRGFPGTLRAFEAELRTDRDRKIVPWLQQAVNALDLVAVRDFWALLEPRLLSRLDHAGAMAAQRLRLSLGQAFVAAAAQGGRMDKVQEALTWLGPEASTRPDWLSGFGAVFVPSPSPPSRRARRPWQDTFWLSLHNFLSVLFHAILSSFRGRQNEYVYWYGGTASAAELCPNKMTAIRQPSFHMQEEDEEDSIYKFVHFYVKILLQWIRCICVFRICSRTTGTMALSALGNCPTVWQPVVVFLVHLVFLPCSLFLLRFDASGRHVASLDADGIVKVWATVASRGESRSPILSLAWSHRPDRLVRSNSVRFTLLLFLFTSILIQTRQHQFGGSTLTMASSCVAFNHNGTLLAAGGTDGVTRVFDVARGECLLKWPAHQGSVWALEFSGDETSIYTMGEDNRFVQWSLHSPSSCLVGFALLFSYYQMDASIMLQNDCDVSPIQLTSQSLKPCLSLGSHASPVTAVDWSPGCDCSSVISASRDGRVQLSTLLYH</sequence>
<dbReference type="Pfam" id="PF12894">
    <property type="entry name" value="ANAPC4_WD40"/>
    <property type="match status" value="1"/>
</dbReference>
<dbReference type="GO" id="GO:0141039">
    <property type="term" value="F:phosphatidylinositol 3-kinase inhibitor activity"/>
    <property type="evidence" value="ECO:0007669"/>
    <property type="project" value="InterPro"/>
</dbReference>
<feature type="transmembrane region" description="Helical" evidence="4">
    <location>
        <begin position="421"/>
        <end position="440"/>
    </location>
</feature>
<dbReference type="InterPro" id="IPR015943">
    <property type="entry name" value="WD40/YVTN_repeat-like_dom_sf"/>
</dbReference>
<dbReference type="GO" id="GO:0031901">
    <property type="term" value="C:early endosome membrane"/>
    <property type="evidence" value="ECO:0007669"/>
    <property type="project" value="UniProtKB-SubCell"/>
</dbReference>
<keyword evidence="4" id="KW-1133">Transmembrane helix</keyword>
<dbReference type="SUPFAM" id="SSF50978">
    <property type="entry name" value="WD40 repeat-like"/>
    <property type="match status" value="1"/>
</dbReference>
<evidence type="ECO:0000259" key="5">
    <source>
        <dbReference type="Pfam" id="PF12894"/>
    </source>
</evidence>
<dbReference type="OMA" id="ICVFRIC"/>
<evidence type="ECO:0000256" key="1">
    <source>
        <dbReference type="ARBA" id="ARBA00004220"/>
    </source>
</evidence>
<dbReference type="Proteomes" id="UP000694388">
    <property type="component" value="Unplaced"/>
</dbReference>
<dbReference type="SMART" id="SM00320">
    <property type="entry name" value="WD40"/>
    <property type="match status" value="4"/>
</dbReference>
<feature type="transmembrane region" description="Helical" evidence="4">
    <location>
        <begin position="252"/>
        <end position="273"/>
    </location>
</feature>
<dbReference type="GeneTree" id="ENSGT00390000001566"/>
<dbReference type="PANTHER" id="PTHR13083:SF3">
    <property type="entry name" value="WD REPEAT-CONTAINING PROTEIN 91"/>
    <property type="match status" value="1"/>
</dbReference>
<dbReference type="PANTHER" id="PTHR13083">
    <property type="entry name" value="WD REPEAT-CONTAINING PROTEIN 91"/>
    <property type="match status" value="1"/>
</dbReference>
<comment type="subcellular location">
    <subcellularLocation>
        <location evidence="1">Early endosome membrane</location>
        <topology evidence="1">Peripheral membrane protein</topology>
    </subcellularLocation>
    <subcellularLocation>
        <location evidence="2">Late endosome membrane</location>
    </subcellularLocation>
</comment>
<keyword evidence="4" id="KW-0472">Membrane</keyword>
<dbReference type="Ensembl" id="ENSEBUT00000014262.1">
    <property type="protein sequence ID" value="ENSEBUP00000013685.1"/>
    <property type="gene ID" value="ENSEBUG00000008630.1"/>
</dbReference>
<dbReference type="GO" id="GO:0031902">
    <property type="term" value="C:late endosome membrane"/>
    <property type="evidence" value="ECO:0007669"/>
    <property type="project" value="UniProtKB-SubCell"/>
</dbReference>
<feature type="domain" description="Anaphase-promoting complex subunit 4-like WD40" evidence="5">
    <location>
        <begin position="356"/>
        <end position="403"/>
    </location>
</feature>
<proteinExistence type="predicted"/>
<evidence type="ECO:0000256" key="3">
    <source>
        <dbReference type="ARBA" id="ARBA00021116"/>
    </source>
</evidence>
<protein>
    <recommendedName>
        <fullName evidence="3">WD repeat-containing protein 91</fullName>
    </recommendedName>
</protein>
<dbReference type="AlphaFoldDB" id="A0A8C4WVH0"/>
<dbReference type="InterPro" id="IPR039724">
    <property type="entry name" value="WDR91"/>
</dbReference>
<evidence type="ECO:0000256" key="2">
    <source>
        <dbReference type="ARBA" id="ARBA00004414"/>
    </source>
</evidence>
<reference evidence="6" key="1">
    <citation type="submission" date="2025-08" db="UniProtKB">
        <authorList>
            <consortium name="Ensembl"/>
        </authorList>
    </citation>
    <scope>IDENTIFICATION</scope>
</reference>
<dbReference type="InterPro" id="IPR036322">
    <property type="entry name" value="WD40_repeat_dom_sf"/>
</dbReference>
<name>A0A8C4WVH0_EPTBU</name>
<dbReference type="GO" id="GO:0051898">
    <property type="term" value="P:negative regulation of phosphatidylinositol 3-kinase/protein kinase B signal transduction"/>
    <property type="evidence" value="ECO:0007669"/>
    <property type="project" value="InterPro"/>
</dbReference>